<comment type="caution">
    <text evidence="2">The sequence shown here is derived from an EMBL/GenBank/DDBJ whole genome shotgun (WGS) entry which is preliminary data.</text>
</comment>
<dbReference type="InterPro" id="IPR032710">
    <property type="entry name" value="NTF2-like_dom_sf"/>
</dbReference>
<dbReference type="Pfam" id="PF12680">
    <property type="entry name" value="SnoaL_2"/>
    <property type="match status" value="1"/>
</dbReference>
<accession>A0A4Q0YS65</accession>
<name>A0A4Q0YS65_9GAMM</name>
<keyword evidence="3" id="KW-1185">Reference proteome</keyword>
<evidence type="ECO:0000313" key="3">
    <source>
        <dbReference type="Proteomes" id="UP000290287"/>
    </source>
</evidence>
<proteinExistence type="predicted"/>
<protein>
    <recommendedName>
        <fullName evidence="1">SnoaL-like domain-containing protein</fullName>
    </recommendedName>
</protein>
<dbReference type="AlphaFoldDB" id="A0A4Q0YS65"/>
<feature type="domain" description="SnoaL-like" evidence="1">
    <location>
        <begin position="43"/>
        <end position="148"/>
    </location>
</feature>
<evidence type="ECO:0000259" key="1">
    <source>
        <dbReference type="Pfam" id="PF12680"/>
    </source>
</evidence>
<sequence length="175" mass="19460">MTLQDEGYHQKQLNRCRLVSHLFNKETSMSNATTTQENNIKLVQTFFDLLEKRDIFAITEIASPELVWHQPGKNRFSGSHRGLIEVGMMVAGMIAMTQDNLEITVEGPVTAENDLVRAKVTLTAEAKGLSLTRTGMDTFKVENGIIVEAWSESDNQSEIDNFWAEVSATPAAAPM</sequence>
<dbReference type="EMBL" id="PEIB01000004">
    <property type="protein sequence ID" value="RXJ74050.1"/>
    <property type="molecule type" value="Genomic_DNA"/>
</dbReference>
<dbReference type="InterPro" id="IPR037401">
    <property type="entry name" value="SnoaL-like"/>
</dbReference>
<dbReference type="SUPFAM" id="SSF54427">
    <property type="entry name" value="NTF2-like"/>
    <property type="match status" value="1"/>
</dbReference>
<evidence type="ECO:0000313" key="2">
    <source>
        <dbReference type="EMBL" id="RXJ74050.1"/>
    </source>
</evidence>
<reference evidence="2 3" key="1">
    <citation type="submission" date="2017-10" db="EMBL/GenBank/DDBJ databases">
        <title>Nyctiphanis sp. nov., isolated from the stomach of the euphausiid Nyctiphanes simplex (Hansen, 1911) in the Gulf of California.</title>
        <authorList>
            <person name="Gomez-Gil B."/>
            <person name="Aguilar-Mendez M."/>
            <person name="Lopez-Cortes A."/>
            <person name="Gomez-Gutierrez J."/>
            <person name="Roque A."/>
            <person name="Lang E."/>
            <person name="Gonzalez-Castillo A."/>
        </authorList>
    </citation>
    <scope>NUCLEOTIDE SEQUENCE [LARGE SCALE GENOMIC DNA]</scope>
    <source>
        <strain evidence="2 3">CAIM 600</strain>
    </source>
</reference>
<gene>
    <name evidence="2" type="ORF">CS022_05255</name>
</gene>
<dbReference type="Proteomes" id="UP000290287">
    <property type="component" value="Unassembled WGS sequence"/>
</dbReference>
<organism evidence="2 3">
    <name type="scientific">Veronia nyctiphanis</name>
    <dbReference type="NCBI Taxonomy" id="1278244"/>
    <lineage>
        <taxon>Bacteria</taxon>
        <taxon>Pseudomonadati</taxon>
        <taxon>Pseudomonadota</taxon>
        <taxon>Gammaproteobacteria</taxon>
        <taxon>Vibrionales</taxon>
        <taxon>Vibrionaceae</taxon>
        <taxon>Veronia</taxon>
    </lineage>
</organism>
<dbReference type="Gene3D" id="3.10.450.50">
    <property type="match status" value="1"/>
</dbReference>